<dbReference type="PANTHER" id="PTHR10933:SF9">
    <property type="entry name" value="IMMUNOGLOBULIN-BINDING PROTEIN 1"/>
    <property type="match status" value="1"/>
</dbReference>
<feature type="compositionally biased region" description="Basic and acidic residues" evidence="2">
    <location>
        <begin position="237"/>
        <end position="274"/>
    </location>
</feature>
<protein>
    <submittedName>
        <fullName evidence="3">Uncharacterized protein</fullName>
    </submittedName>
</protein>
<proteinExistence type="predicted"/>
<reference evidence="3 4" key="1">
    <citation type="journal article" date="2022" name="Allergy">
        <title>Genome assembly and annotation of Periplaneta americana reveal a comprehensive cockroach allergen profile.</title>
        <authorList>
            <person name="Wang L."/>
            <person name="Xiong Q."/>
            <person name="Saelim N."/>
            <person name="Wang L."/>
            <person name="Nong W."/>
            <person name="Wan A.T."/>
            <person name="Shi M."/>
            <person name="Liu X."/>
            <person name="Cao Q."/>
            <person name="Hui J.H.L."/>
            <person name="Sookrung N."/>
            <person name="Leung T.F."/>
            <person name="Tungtrongchitr A."/>
            <person name="Tsui S.K.W."/>
        </authorList>
    </citation>
    <scope>NUCLEOTIDE SEQUENCE [LARGE SCALE GENOMIC DNA]</scope>
    <source>
        <strain evidence="3">PWHHKU_190912</strain>
    </source>
</reference>
<evidence type="ECO:0000256" key="2">
    <source>
        <dbReference type="SAM" id="MobiDB-lite"/>
    </source>
</evidence>
<name>A0ABQ8TUA5_PERAM</name>
<accession>A0ABQ8TUA5</accession>
<comment type="caution">
    <text evidence="3">The sequence shown here is derived from an EMBL/GenBank/DDBJ whole genome shotgun (WGS) entry which is preliminary data.</text>
</comment>
<evidence type="ECO:0000313" key="3">
    <source>
        <dbReference type="EMBL" id="KAJ4449255.1"/>
    </source>
</evidence>
<dbReference type="EMBL" id="JAJSOF020000003">
    <property type="protein sequence ID" value="KAJ4449255.1"/>
    <property type="molecule type" value="Genomic_DNA"/>
</dbReference>
<feature type="compositionally biased region" description="Basic and acidic residues" evidence="2">
    <location>
        <begin position="212"/>
        <end position="221"/>
    </location>
</feature>
<organism evidence="3 4">
    <name type="scientific">Periplaneta americana</name>
    <name type="common">American cockroach</name>
    <name type="synonym">Blatta americana</name>
    <dbReference type="NCBI Taxonomy" id="6978"/>
    <lineage>
        <taxon>Eukaryota</taxon>
        <taxon>Metazoa</taxon>
        <taxon>Ecdysozoa</taxon>
        <taxon>Arthropoda</taxon>
        <taxon>Hexapoda</taxon>
        <taxon>Insecta</taxon>
        <taxon>Pterygota</taxon>
        <taxon>Neoptera</taxon>
        <taxon>Polyneoptera</taxon>
        <taxon>Dictyoptera</taxon>
        <taxon>Blattodea</taxon>
        <taxon>Blattoidea</taxon>
        <taxon>Blattidae</taxon>
        <taxon>Blattinae</taxon>
        <taxon>Periplaneta</taxon>
    </lineage>
</organism>
<dbReference type="PANTHER" id="PTHR10933">
    <property type="entry name" value="IMMUNOGLOBULIN-BINDING PROTEIN 1"/>
    <property type="match status" value="1"/>
</dbReference>
<dbReference type="Gene3D" id="1.25.40.540">
    <property type="entry name" value="TAP42-like family"/>
    <property type="match status" value="1"/>
</dbReference>
<feature type="region of interest" description="Disordered" evidence="2">
    <location>
        <begin position="45"/>
        <end position="77"/>
    </location>
</feature>
<dbReference type="InterPro" id="IPR038511">
    <property type="entry name" value="TAP42/TAP46-like_sf"/>
</dbReference>
<dbReference type="Pfam" id="PF04177">
    <property type="entry name" value="TAP42"/>
    <property type="match status" value="1"/>
</dbReference>
<dbReference type="InterPro" id="IPR007304">
    <property type="entry name" value="TAP46-like"/>
</dbReference>
<gene>
    <name evidence="3" type="ORF">ANN_00652</name>
</gene>
<evidence type="ECO:0000256" key="1">
    <source>
        <dbReference type="SAM" id="Coils"/>
    </source>
</evidence>
<feature type="region of interest" description="Disordered" evidence="2">
    <location>
        <begin position="212"/>
        <end position="283"/>
    </location>
</feature>
<feature type="compositionally biased region" description="Acidic residues" evidence="2">
    <location>
        <begin position="50"/>
        <end position="59"/>
    </location>
</feature>
<sequence>MASNDDPGEKKLSQIFDDGMTMFDDVNKTTEATNSNSVQRCKNYGIIDIEIPEPNEDSSSDSTESGRRQPHPMDLGTMARERNAKLQRYKEQKELESQLEELKKSISDMSLVDEELERKYYLTLIKNYSSQAIDELQSIEMEKPLLEHMAKVKKGENFAQASEKRKQSKFPPPKPLQPIIITRDEIQKKVFGAGYPSLPTMTVQEFYEKRIKDGDWPDPSKQKPHSLLDMASMRNQDQLREKEEIEKEAKIESDDPKTLQEAREWDEFKDEHRRGWGNRMNRS</sequence>
<dbReference type="Proteomes" id="UP001148838">
    <property type="component" value="Unassembled WGS sequence"/>
</dbReference>
<keyword evidence="1" id="KW-0175">Coiled coil</keyword>
<feature type="region of interest" description="Disordered" evidence="2">
    <location>
        <begin position="157"/>
        <end position="177"/>
    </location>
</feature>
<evidence type="ECO:0000313" key="4">
    <source>
        <dbReference type="Proteomes" id="UP001148838"/>
    </source>
</evidence>
<keyword evidence="4" id="KW-1185">Reference proteome</keyword>
<feature type="coiled-coil region" evidence="1">
    <location>
        <begin position="92"/>
        <end position="119"/>
    </location>
</feature>